<protein>
    <submittedName>
        <fullName evidence="2">Uncharacterized protein</fullName>
    </submittedName>
</protein>
<organism evidence="2 3">
    <name type="scientific">Prorocentrum cordatum</name>
    <dbReference type="NCBI Taxonomy" id="2364126"/>
    <lineage>
        <taxon>Eukaryota</taxon>
        <taxon>Sar</taxon>
        <taxon>Alveolata</taxon>
        <taxon>Dinophyceae</taxon>
        <taxon>Prorocentrales</taxon>
        <taxon>Prorocentraceae</taxon>
        <taxon>Prorocentrum</taxon>
    </lineage>
</organism>
<evidence type="ECO:0000313" key="2">
    <source>
        <dbReference type="EMBL" id="CAK0832225.1"/>
    </source>
</evidence>
<feature type="region of interest" description="Disordered" evidence="1">
    <location>
        <begin position="399"/>
        <end position="419"/>
    </location>
</feature>
<reference evidence="2" key="1">
    <citation type="submission" date="2023-10" db="EMBL/GenBank/DDBJ databases">
        <authorList>
            <person name="Chen Y."/>
            <person name="Shah S."/>
            <person name="Dougan E. K."/>
            <person name="Thang M."/>
            <person name="Chan C."/>
        </authorList>
    </citation>
    <scope>NUCLEOTIDE SEQUENCE [LARGE SCALE GENOMIC DNA]</scope>
</reference>
<name>A0ABN9SKB2_9DINO</name>
<evidence type="ECO:0000256" key="1">
    <source>
        <dbReference type="SAM" id="MobiDB-lite"/>
    </source>
</evidence>
<sequence length="776" mass="87455">MIKLAALEDAGSDVFSFVYPSDDPRPLPAVFTMVAQMGHVVMPIDVELFRTMQVGIFMRVQRYFEFREKMDEVAVAQFTAWATELEAAFGCEARLLRLLVLRLRSQLASFLSEQHCLHARVRQWLFLTGAHFSREAAALEARYGRKASRLRWLMTQRPRPASATHSCAAPPLQQRARHSVGGGGTPSGHPDQEFSFAGCARARSHLRAFGGQGVVQLAAIRRESMIERAALEDAGVGDFSFVYPPDDLRPLPAAAFTMVAQMGHVMMPIGVELSRMMQVGIFMRAQRYFEFREKMDEVAVAQFTAWATELEAAFGCEARLLRLLFLRLRSQLASFLSGQHCLCARVRPGLFLTSAQFSREAAALEARYGRKASRLRWLMTQRPQPASVAHSCAAPPLPQRARHSVGGGGTPSGHPDQEFSLAGCARARSHPRALGGQDVAQLAAIRRESMIERAALEDAGFGDFSFVYPPDDPRPLPAAAFTVVAQMGHVMMPIGVELFREMQGGDVYRCNRKMCHQFVTPQHNHPVFKAGWGNASAPLSDKAVVRMCAAWGLSQAKCHQVTGHSSKLIENTYLRLDEARMKYVLKKERTIRFGPVEEWNDIEADEVDLGKEDDWRKTDKQKPVQWEQWGGIVERGPGPIRKRDWKPTTRKHLENTNVVLHTDGARAYKMRIPGVIHDNVAHCKKKVVFKGKTVWVKPKYSEINKHILPDGQHLFVKTGTQIIDRFWSHLRAHLGKRAHKVNNGSMCRRIRSAQWTYWEEGQDLWVRTGEMLKTPY</sequence>
<gene>
    <name evidence="2" type="ORF">PCOR1329_LOCUS30292</name>
</gene>
<comment type="caution">
    <text evidence="2">The sequence shown here is derived from an EMBL/GenBank/DDBJ whole genome shotgun (WGS) entry which is preliminary data.</text>
</comment>
<proteinExistence type="predicted"/>
<feature type="region of interest" description="Disordered" evidence="1">
    <location>
        <begin position="161"/>
        <end position="188"/>
    </location>
</feature>
<evidence type="ECO:0000313" key="3">
    <source>
        <dbReference type="Proteomes" id="UP001189429"/>
    </source>
</evidence>
<keyword evidence="3" id="KW-1185">Reference proteome</keyword>
<accession>A0ABN9SKB2</accession>
<dbReference type="EMBL" id="CAUYUJ010011592">
    <property type="protein sequence ID" value="CAK0832225.1"/>
    <property type="molecule type" value="Genomic_DNA"/>
</dbReference>
<dbReference type="Proteomes" id="UP001189429">
    <property type="component" value="Unassembled WGS sequence"/>
</dbReference>